<keyword evidence="1" id="KW-0479">Metal-binding</keyword>
<dbReference type="PANTHER" id="PTHR21402">
    <property type="entry name" value="GAMETOCYTE SPECIFIC FACTOR 1-RELATED"/>
    <property type="match status" value="1"/>
</dbReference>
<dbReference type="GO" id="GO:0008270">
    <property type="term" value="F:zinc ion binding"/>
    <property type="evidence" value="ECO:0007669"/>
    <property type="project" value="UniProtKB-KW"/>
</dbReference>
<sequence length="164" mass="19013">MQHLLDEDKIVQCPFNKNHTLPKSRLQRHIVKCEKNYEPNYKVICPYNATHRLSRSEIAEHIKTCPTKNVVEASHIERTITLDSARWKNEGNSSFTSTFEDDWEGQMGVSGNTSRFSYMNQSDESELDDRESFVGSVGLGRGRLIARRENFVGKLNYPEGYYKY</sequence>
<evidence type="ECO:0000256" key="2">
    <source>
        <dbReference type="ARBA" id="ARBA00022771"/>
    </source>
</evidence>
<accession>A0A6P3XQQ5</accession>
<feature type="domain" description="CHHC U11-48K-type" evidence="4">
    <location>
        <begin position="42"/>
        <end position="69"/>
    </location>
</feature>
<evidence type="ECO:0000259" key="4">
    <source>
        <dbReference type="PROSITE" id="PS51800"/>
    </source>
</evidence>
<evidence type="ECO:0000313" key="5">
    <source>
        <dbReference type="Proteomes" id="UP000515204"/>
    </source>
</evidence>
<gene>
    <name evidence="6" type="primary">LOC106747583</name>
</gene>
<dbReference type="GeneID" id="106747583"/>
<dbReference type="InterPro" id="IPR051591">
    <property type="entry name" value="UPF0224_FAM112_RNA_Proc"/>
</dbReference>
<dbReference type="RefSeq" id="XP_014480711.1">
    <property type="nucleotide sequence ID" value="XM_014625225.1"/>
</dbReference>
<dbReference type="KEGG" id="dqu:106747583"/>
<name>A0A6P3XQQ5_DINQU</name>
<keyword evidence="5" id="KW-1185">Reference proteome</keyword>
<dbReference type="InterPro" id="IPR022776">
    <property type="entry name" value="TRM13/UPF0224_CHHC_Znf_dom"/>
</dbReference>
<dbReference type="Proteomes" id="UP000515204">
    <property type="component" value="Unplaced"/>
</dbReference>
<dbReference type="AlphaFoldDB" id="A0A6P3XQQ5"/>
<organism evidence="5 6">
    <name type="scientific">Dinoponera quadriceps</name>
    <name type="common">South American ant</name>
    <dbReference type="NCBI Taxonomy" id="609295"/>
    <lineage>
        <taxon>Eukaryota</taxon>
        <taxon>Metazoa</taxon>
        <taxon>Ecdysozoa</taxon>
        <taxon>Arthropoda</taxon>
        <taxon>Hexapoda</taxon>
        <taxon>Insecta</taxon>
        <taxon>Pterygota</taxon>
        <taxon>Neoptera</taxon>
        <taxon>Endopterygota</taxon>
        <taxon>Hymenoptera</taxon>
        <taxon>Apocrita</taxon>
        <taxon>Aculeata</taxon>
        <taxon>Formicoidea</taxon>
        <taxon>Formicidae</taxon>
        <taxon>Ponerinae</taxon>
        <taxon>Ponerini</taxon>
        <taxon>Dinoponera</taxon>
    </lineage>
</organism>
<keyword evidence="2" id="KW-0863">Zinc-finger</keyword>
<dbReference type="SUPFAM" id="SSF57667">
    <property type="entry name" value="beta-beta-alpha zinc fingers"/>
    <property type="match status" value="1"/>
</dbReference>
<evidence type="ECO:0000313" key="6">
    <source>
        <dbReference type="RefSeq" id="XP_014480711.1"/>
    </source>
</evidence>
<dbReference type="OrthoDB" id="10069248at2759"/>
<dbReference type="PANTHER" id="PTHR21402:SF5">
    <property type="entry name" value="GAMETOCYTE SPECIFIC FACTOR 1"/>
    <property type="match status" value="1"/>
</dbReference>
<dbReference type="InterPro" id="IPR036236">
    <property type="entry name" value="Znf_C2H2_sf"/>
</dbReference>
<evidence type="ECO:0000256" key="1">
    <source>
        <dbReference type="ARBA" id="ARBA00022723"/>
    </source>
</evidence>
<proteinExistence type="predicted"/>
<feature type="domain" description="CHHC U11-48K-type" evidence="4">
    <location>
        <begin position="10"/>
        <end position="37"/>
    </location>
</feature>
<protein>
    <submittedName>
        <fullName evidence="6">Uncharacterized protein LOC106747583</fullName>
    </submittedName>
</protein>
<evidence type="ECO:0000256" key="3">
    <source>
        <dbReference type="ARBA" id="ARBA00022833"/>
    </source>
</evidence>
<dbReference type="Pfam" id="PF05253">
    <property type="entry name" value="zf-U11-48K"/>
    <property type="match status" value="2"/>
</dbReference>
<keyword evidence="3" id="KW-0862">Zinc</keyword>
<reference evidence="6" key="1">
    <citation type="submission" date="2025-08" db="UniProtKB">
        <authorList>
            <consortium name="RefSeq"/>
        </authorList>
    </citation>
    <scope>IDENTIFICATION</scope>
</reference>
<dbReference type="PROSITE" id="PS51800">
    <property type="entry name" value="ZF_CHHC_U11_48K"/>
    <property type="match status" value="2"/>
</dbReference>